<keyword evidence="2" id="KW-0547">Nucleotide-binding</keyword>
<dbReference type="EC" id="3.4.19.6" evidence="5"/>
<evidence type="ECO:0000256" key="1">
    <source>
        <dbReference type="ARBA" id="ARBA00008307"/>
    </source>
</evidence>
<evidence type="ECO:0000259" key="4">
    <source>
        <dbReference type="Pfam" id="PF03281"/>
    </source>
</evidence>
<evidence type="ECO:0000313" key="6">
    <source>
        <dbReference type="Proteomes" id="UP000683360"/>
    </source>
</evidence>
<dbReference type="GO" id="GO:0005524">
    <property type="term" value="F:ATP binding"/>
    <property type="evidence" value="ECO:0007669"/>
    <property type="project" value="UniProtKB-KW"/>
</dbReference>
<dbReference type="EMBL" id="CAJPWZ010002106">
    <property type="protein sequence ID" value="CAG2230827.1"/>
    <property type="molecule type" value="Genomic_DNA"/>
</dbReference>
<dbReference type="GO" id="GO:0016920">
    <property type="term" value="F:pyroglutamyl-peptidase activity"/>
    <property type="evidence" value="ECO:0007669"/>
    <property type="project" value="UniProtKB-EC"/>
</dbReference>
<dbReference type="PANTHER" id="PTHR10656">
    <property type="entry name" value="CELL FATE DETERMINING PROTEIN MAB21-RELATED"/>
    <property type="match status" value="1"/>
</dbReference>
<name>A0A8S3TGX4_MYTED</name>
<dbReference type="PANTHER" id="PTHR10656:SF42">
    <property type="entry name" value="CYCLIC GMP-AMP SYNTHASE-LIKE PROTEIN-RELATED"/>
    <property type="match status" value="1"/>
</dbReference>
<comment type="similarity">
    <text evidence="1">Belongs to the mab-21 family.</text>
</comment>
<dbReference type="OrthoDB" id="5962679at2759"/>
<dbReference type="SMART" id="SM01265">
    <property type="entry name" value="Mab-21"/>
    <property type="match status" value="1"/>
</dbReference>
<keyword evidence="3" id="KW-0067">ATP-binding</keyword>
<feature type="domain" description="Mab-21-like nucleotidyltransferase" evidence="4">
    <location>
        <begin position="84"/>
        <end position="225"/>
    </location>
</feature>
<sequence length="430" mass="49665">MGGCISKNNYMGSNNVKRRSRKNILPLQRCINDIHVWITPDIELEEFNDIVRSAYSMLYLLATNIAQFDKRFQHDKIIGVGSAFDGTKIKELNEMDFVLHVNVPTDSTILVAGDDPCRAHISISEGSKEQWKDMCDFSGYLSDNLLIPFKVLCVLRSLLIKAIEEINTNTDKQKIIRDSGELSLASNQIDGSGPNEIIYMQWMSANSKKVTQISIDIVFAFRCDKEILLDIRDNIRKDVWEFIWTESEGVGLVTPSRGSNKRCRLCSKRVCPCWIFQFSDIECQMVNKTIQNNHWKCYRVLKYICQSDFAIKNHTTLKCLSSNMIKNIVLEHDHTCFGKNTQECFIDIVNRLYSGAIDCFLPKFILPKTNIWCFDEETLCPKPPDQIISNLFEFVHRLKATDIKDYSLTQELQFIQHHLHIKFGQIDQSY</sequence>
<keyword evidence="6" id="KW-1185">Reference proteome</keyword>
<keyword evidence="5" id="KW-0378">Hydrolase</keyword>
<evidence type="ECO:0000256" key="2">
    <source>
        <dbReference type="ARBA" id="ARBA00022741"/>
    </source>
</evidence>
<dbReference type="Pfam" id="PF03281">
    <property type="entry name" value="Mab-21"/>
    <property type="match status" value="1"/>
</dbReference>
<evidence type="ECO:0000313" key="5">
    <source>
        <dbReference type="EMBL" id="CAG2230827.1"/>
    </source>
</evidence>
<dbReference type="Proteomes" id="UP000683360">
    <property type="component" value="Unassembled WGS sequence"/>
</dbReference>
<dbReference type="AlphaFoldDB" id="A0A8S3TGX4"/>
<proteinExistence type="inferred from homology"/>
<evidence type="ECO:0000256" key="3">
    <source>
        <dbReference type="ARBA" id="ARBA00022840"/>
    </source>
</evidence>
<dbReference type="Gene3D" id="1.10.1410.40">
    <property type="match status" value="1"/>
</dbReference>
<organism evidence="5 6">
    <name type="scientific">Mytilus edulis</name>
    <name type="common">Blue mussel</name>
    <dbReference type="NCBI Taxonomy" id="6550"/>
    <lineage>
        <taxon>Eukaryota</taxon>
        <taxon>Metazoa</taxon>
        <taxon>Spiralia</taxon>
        <taxon>Lophotrochozoa</taxon>
        <taxon>Mollusca</taxon>
        <taxon>Bivalvia</taxon>
        <taxon>Autobranchia</taxon>
        <taxon>Pteriomorphia</taxon>
        <taxon>Mytilida</taxon>
        <taxon>Mytiloidea</taxon>
        <taxon>Mytilidae</taxon>
        <taxon>Mytilinae</taxon>
        <taxon>Mytilus</taxon>
    </lineage>
</organism>
<dbReference type="InterPro" id="IPR046903">
    <property type="entry name" value="Mab-21-like_nuc_Trfase"/>
</dbReference>
<protein>
    <submittedName>
        <fullName evidence="5">TRHDE</fullName>
        <ecNumber evidence="5">3.4.19.6</ecNumber>
    </submittedName>
</protein>
<accession>A0A8S3TGX4</accession>
<dbReference type="InterPro" id="IPR024810">
    <property type="entry name" value="MAB21L/cGLR"/>
</dbReference>
<gene>
    <name evidence="5" type="ORF">MEDL_43621</name>
</gene>
<comment type="caution">
    <text evidence="5">The sequence shown here is derived from an EMBL/GenBank/DDBJ whole genome shotgun (WGS) entry which is preliminary data.</text>
</comment>
<reference evidence="5" key="1">
    <citation type="submission" date="2021-03" db="EMBL/GenBank/DDBJ databases">
        <authorList>
            <person name="Bekaert M."/>
        </authorList>
    </citation>
    <scope>NUCLEOTIDE SEQUENCE</scope>
</reference>
<dbReference type="Gene3D" id="3.30.460.90">
    <property type="match status" value="1"/>
</dbReference>